<dbReference type="EMBL" id="AMRI01000004">
    <property type="protein sequence ID" value="EKE76595.1"/>
    <property type="molecule type" value="Genomic_DNA"/>
</dbReference>
<dbReference type="PANTHER" id="PTHR21198:SF7">
    <property type="entry name" value="ASPARTATE-GLUTAMATE RACEMASE FAMILY"/>
    <property type="match status" value="1"/>
</dbReference>
<evidence type="ECO:0000256" key="2">
    <source>
        <dbReference type="ARBA" id="ARBA00023235"/>
    </source>
</evidence>
<keyword evidence="2" id="KW-0413">Isomerase</keyword>
<dbReference type="Pfam" id="PF01177">
    <property type="entry name" value="Asp_Glu_race"/>
    <property type="match status" value="1"/>
</dbReference>
<accession>K2KH46</accession>
<dbReference type="OrthoDB" id="9803739at2"/>
<keyword evidence="4" id="KW-1185">Reference proteome</keyword>
<dbReference type="Gene3D" id="3.40.50.1860">
    <property type="match status" value="2"/>
</dbReference>
<dbReference type="eggNOG" id="COG1794">
    <property type="taxonomic scope" value="Bacteria"/>
</dbReference>
<evidence type="ECO:0000313" key="3">
    <source>
        <dbReference type="EMBL" id="EKE76595.1"/>
    </source>
</evidence>
<gene>
    <name evidence="3" type="ORF">B3C1_03340</name>
</gene>
<reference evidence="3 4" key="1">
    <citation type="journal article" date="2012" name="J. Bacteriol.">
        <title>Genome Sequence of Gallaecimonas xiamenensis Type Strain 3-C-1.</title>
        <authorList>
            <person name="Lai Q."/>
            <person name="Wang L."/>
            <person name="Wang W."/>
            <person name="Shao Z."/>
        </authorList>
    </citation>
    <scope>NUCLEOTIDE SEQUENCE [LARGE SCALE GENOMIC DNA]</scope>
    <source>
        <strain evidence="3 4">3-C-1</strain>
    </source>
</reference>
<evidence type="ECO:0000256" key="1">
    <source>
        <dbReference type="ARBA" id="ARBA00007847"/>
    </source>
</evidence>
<evidence type="ECO:0000313" key="4">
    <source>
        <dbReference type="Proteomes" id="UP000006755"/>
    </source>
</evidence>
<dbReference type="InterPro" id="IPR015942">
    <property type="entry name" value="Asp/Glu/hydantoin_racemase"/>
</dbReference>
<protein>
    <submittedName>
        <fullName evidence="3">Aspartate racemase</fullName>
    </submittedName>
</protein>
<dbReference type="SUPFAM" id="SSF53681">
    <property type="entry name" value="Aspartate/glutamate racemase"/>
    <property type="match status" value="2"/>
</dbReference>
<dbReference type="NCBIfam" id="TIGR00035">
    <property type="entry name" value="asp_race"/>
    <property type="match status" value="1"/>
</dbReference>
<dbReference type="InterPro" id="IPR004380">
    <property type="entry name" value="Asp_race"/>
</dbReference>
<comment type="similarity">
    <text evidence="1">Belongs to the aspartate/glutamate racemases family.</text>
</comment>
<proteinExistence type="inferred from homology"/>
<dbReference type="STRING" id="745411.B3C1_03340"/>
<sequence length="233" mass="24564">MKTIGLLGGMSWESTQGYYSAINRGVRARCGGLHSAKIALYSVDFAPLAAAQHQGDWAGAAALLVEGAKRVEAAGADFLLLCTNTMHKLAPELSQALSIPLVHIADATGEALVQAGVRRVGLLGTAFTMEQDFYKGRLAQGFGLEVLVPDESDRALVHDVIYQELCQGRIEAASRAQYLQVIDRLAARGAQAVILGCTEIGLLVGQGDTPVPLFDTTALHAQKAVALATAQLP</sequence>
<dbReference type="PANTHER" id="PTHR21198">
    <property type="entry name" value="GLUTAMATE RACEMASE"/>
    <property type="match status" value="1"/>
</dbReference>
<dbReference type="PATRIC" id="fig|745411.4.peg.658"/>
<dbReference type="Proteomes" id="UP000006755">
    <property type="component" value="Unassembled WGS sequence"/>
</dbReference>
<dbReference type="InterPro" id="IPR001920">
    <property type="entry name" value="Asp/Glu_race"/>
</dbReference>
<dbReference type="RefSeq" id="WP_008482910.1">
    <property type="nucleotide sequence ID" value="NZ_AMRI01000004.1"/>
</dbReference>
<dbReference type="AlphaFoldDB" id="K2KH46"/>
<organism evidence="3 4">
    <name type="scientific">Gallaecimonas xiamenensis 3-C-1</name>
    <dbReference type="NCBI Taxonomy" id="745411"/>
    <lineage>
        <taxon>Bacteria</taxon>
        <taxon>Pseudomonadati</taxon>
        <taxon>Pseudomonadota</taxon>
        <taxon>Gammaproteobacteria</taxon>
        <taxon>Enterobacterales</taxon>
        <taxon>Gallaecimonadaceae</taxon>
        <taxon>Gallaecimonas</taxon>
    </lineage>
</organism>
<comment type="caution">
    <text evidence="3">The sequence shown here is derived from an EMBL/GenBank/DDBJ whole genome shotgun (WGS) entry which is preliminary data.</text>
</comment>
<name>K2KH46_9GAMM</name>
<dbReference type="GO" id="GO:0047661">
    <property type="term" value="F:amino-acid racemase activity"/>
    <property type="evidence" value="ECO:0007669"/>
    <property type="project" value="InterPro"/>
</dbReference>